<dbReference type="InterPro" id="IPR023214">
    <property type="entry name" value="HAD_sf"/>
</dbReference>
<evidence type="ECO:0000256" key="14">
    <source>
        <dbReference type="ARBA" id="ARBA00034036"/>
    </source>
</evidence>
<evidence type="ECO:0000256" key="18">
    <source>
        <dbReference type="RuleBase" id="RU362033"/>
    </source>
</evidence>
<dbReference type="GO" id="GO:0000287">
    <property type="term" value="F:magnesium ion binding"/>
    <property type="evidence" value="ECO:0007669"/>
    <property type="project" value="UniProtKB-UniRule"/>
</dbReference>
<keyword evidence="4" id="KW-0813">Transport</keyword>
<feature type="binding site" evidence="16">
    <location>
        <position position="976"/>
    </location>
    <ligand>
        <name>ATP</name>
        <dbReference type="ChEBI" id="CHEBI:30616"/>
    </ligand>
</feature>
<evidence type="ECO:0000256" key="8">
    <source>
        <dbReference type="ARBA" id="ARBA00022840"/>
    </source>
</evidence>
<evidence type="ECO:0000313" key="23">
    <source>
        <dbReference type="Proteomes" id="UP000324585"/>
    </source>
</evidence>
<comment type="cofactor">
    <cofactor evidence="1 17">
        <name>Mg(2+)</name>
        <dbReference type="ChEBI" id="CHEBI:18420"/>
    </cofactor>
</comment>
<feature type="binding site" evidence="16">
    <location>
        <position position="574"/>
    </location>
    <ligand>
        <name>ATP</name>
        <dbReference type="ChEBI" id="CHEBI:30616"/>
    </ligand>
</feature>
<dbReference type="PRINTS" id="PR00119">
    <property type="entry name" value="CATATPASE"/>
</dbReference>
<dbReference type="Proteomes" id="UP000324585">
    <property type="component" value="Unassembled WGS sequence"/>
</dbReference>
<reference evidence="23" key="1">
    <citation type="journal article" date="2019" name="Nat. Commun.">
        <title>Expansion of phycobilisome linker gene families in mesophilic red algae.</title>
        <authorList>
            <person name="Lee J."/>
            <person name="Kim D."/>
            <person name="Bhattacharya D."/>
            <person name="Yoon H.S."/>
        </authorList>
    </citation>
    <scope>NUCLEOTIDE SEQUENCE [LARGE SCALE GENOMIC DNA]</scope>
    <source>
        <strain evidence="23">CCMP 1328</strain>
    </source>
</reference>
<dbReference type="NCBIfam" id="TIGR01652">
    <property type="entry name" value="ATPase-Plipid"/>
    <property type="match status" value="1"/>
</dbReference>
<feature type="binding site" evidence="17">
    <location>
        <position position="574"/>
    </location>
    <ligand>
        <name>Mg(2+)</name>
        <dbReference type="ChEBI" id="CHEBI:18420"/>
    </ligand>
</feature>
<evidence type="ECO:0000259" key="20">
    <source>
        <dbReference type="Pfam" id="PF16209"/>
    </source>
</evidence>
<dbReference type="InterPro" id="IPR008250">
    <property type="entry name" value="ATPase_P-typ_transduc_dom_A_sf"/>
</dbReference>
<feature type="transmembrane region" description="Helical" evidence="18">
    <location>
        <begin position="1062"/>
        <end position="1081"/>
    </location>
</feature>
<dbReference type="GO" id="GO:0016887">
    <property type="term" value="F:ATP hydrolysis activity"/>
    <property type="evidence" value="ECO:0007669"/>
    <property type="project" value="InterPro"/>
</dbReference>
<organism evidence="22 23">
    <name type="scientific">Porphyridium purpureum</name>
    <name type="common">Red alga</name>
    <name type="synonym">Porphyridium cruentum</name>
    <dbReference type="NCBI Taxonomy" id="35688"/>
    <lineage>
        <taxon>Eukaryota</taxon>
        <taxon>Rhodophyta</taxon>
        <taxon>Bangiophyceae</taxon>
        <taxon>Porphyridiales</taxon>
        <taxon>Porphyridiaceae</taxon>
        <taxon>Porphyridium</taxon>
    </lineage>
</organism>
<dbReference type="SUPFAM" id="SSF81665">
    <property type="entry name" value="Calcium ATPase, transmembrane domain M"/>
    <property type="match status" value="1"/>
</dbReference>
<feature type="binding site" evidence="17">
    <location>
        <position position="576"/>
    </location>
    <ligand>
        <name>Mg(2+)</name>
        <dbReference type="ChEBI" id="CHEBI:18420"/>
    </ligand>
</feature>
<keyword evidence="9 17" id="KW-0460">Magnesium</keyword>
<comment type="subcellular location">
    <subcellularLocation>
        <location evidence="2">Endomembrane system</location>
        <topology evidence="2">Multi-pass membrane protein</topology>
    </subcellularLocation>
    <subcellularLocation>
        <location evidence="18">Membrane</location>
        <topology evidence="18">Multi-pass membrane protein</topology>
    </subcellularLocation>
</comment>
<feature type="binding site" evidence="16">
    <location>
        <position position="731"/>
    </location>
    <ligand>
        <name>ATP</name>
        <dbReference type="ChEBI" id="CHEBI:30616"/>
    </ligand>
</feature>
<feature type="binding site" evidence="17">
    <location>
        <position position="972"/>
    </location>
    <ligand>
        <name>Mg(2+)</name>
        <dbReference type="ChEBI" id="CHEBI:18420"/>
    </ligand>
</feature>
<evidence type="ECO:0000256" key="19">
    <source>
        <dbReference type="SAM" id="MobiDB-lite"/>
    </source>
</evidence>
<dbReference type="GO" id="GO:0005768">
    <property type="term" value="C:endosome"/>
    <property type="evidence" value="ECO:0007669"/>
    <property type="project" value="TreeGrafter"/>
</dbReference>
<feature type="binding site" evidence="16">
    <location>
        <position position="946"/>
    </location>
    <ligand>
        <name>ATP</name>
        <dbReference type="ChEBI" id="CHEBI:30616"/>
    </ligand>
</feature>
<dbReference type="PANTHER" id="PTHR24092:SF5">
    <property type="entry name" value="PHOSPHOLIPID-TRANSPORTING ATPASE"/>
    <property type="match status" value="1"/>
</dbReference>
<feature type="binding site" evidence="16">
    <location>
        <position position="576"/>
    </location>
    <ligand>
        <name>ATP</name>
        <dbReference type="ChEBI" id="CHEBI:30616"/>
    </ligand>
</feature>
<keyword evidence="12" id="KW-0445">Lipid transport</keyword>
<evidence type="ECO:0000256" key="2">
    <source>
        <dbReference type="ARBA" id="ARBA00004127"/>
    </source>
</evidence>
<dbReference type="SFLD" id="SFLDS00003">
    <property type="entry name" value="Haloacid_Dehalogenase"/>
    <property type="match status" value="1"/>
</dbReference>
<comment type="caution">
    <text evidence="22">The sequence shown here is derived from an EMBL/GenBank/DDBJ whole genome shotgun (WGS) entry which is preliminary data.</text>
</comment>
<feature type="binding site" evidence="16">
    <location>
        <position position="866"/>
    </location>
    <ligand>
        <name>ATP</name>
        <dbReference type="ChEBI" id="CHEBI:30616"/>
    </ligand>
</feature>
<dbReference type="EMBL" id="VRMN01000006">
    <property type="protein sequence ID" value="KAA8493538.1"/>
    <property type="molecule type" value="Genomic_DNA"/>
</dbReference>
<dbReference type="GO" id="GO:0005524">
    <property type="term" value="F:ATP binding"/>
    <property type="evidence" value="ECO:0007669"/>
    <property type="project" value="UniProtKB-UniRule"/>
</dbReference>
<feature type="transmembrane region" description="Helical" evidence="18">
    <location>
        <begin position="1201"/>
        <end position="1220"/>
    </location>
</feature>
<keyword evidence="5 18" id="KW-0812">Transmembrane</keyword>
<evidence type="ECO:0000256" key="12">
    <source>
        <dbReference type="ARBA" id="ARBA00023055"/>
    </source>
</evidence>
<dbReference type="Gene3D" id="3.40.1110.10">
    <property type="entry name" value="Calcium-transporting ATPase, cytoplasmic domain N"/>
    <property type="match status" value="1"/>
</dbReference>
<dbReference type="GO" id="GO:0140326">
    <property type="term" value="F:ATPase-coupled intramembrane lipid transporter activity"/>
    <property type="evidence" value="ECO:0007669"/>
    <property type="project" value="UniProtKB-EC"/>
</dbReference>
<dbReference type="PANTHER" id="PTHR24092">
    <property type="entry name" value="PROBABLE PHOSPHOLIPID-TRANSPORTING ATPASE"/>
    <property type="match status" value="1"/>
</dbReference>
<dbReference type="Pfam" id="PF13246">
    <property type="entry name" value="Cation_ATPase"/>
    <property type="match status" value="1"/>
</dbReference>
<feature type="binding site" evidence="16">
    <location>
        <position position="784"/>
    </location>
    <ligand>
        <name>ATP</name>
        <dbReference type="ChEBI" id="CHEBI:30616"/>
    </ligand>
</feature>
<dbReference type="InterPro" id="IPR023298">
    <property type="entry name" value="ATPase_P-typ_TM_dom_sf"/>
</dbReference>
<dbReference type="InterPro" id="IPR006539">
    <property type="entry name" value="P-type_ATPase_IV"/>
</dbReference>
<feature type="active site" description="4-aspartylphosphate intermediate" evidence="15">
    <location>
        <position position="574"/>
    </location>
</feature>
<feature type="compositionally biased region" description="Basic and acidic residues" evidence="19">
    <location>
        <begin position="10"/>
        <end position="22"/>
    </location>
</feature>
<keyword evidence="23" id="KW-1185">Reference proteome</keyword>
<dbReference type="GO" id="GO:0005802">
    <property type="term" value="C:trans-Golgi network"/>
    <property type="evidence" value="ECO:0007669"/>
    <property type="project" value="TreeGrafter"/>
</dbReference>
<dbReference type="SUPFAM" id="SSF56784">
    <property type="entry name" value="HAD-like"/>
    <property type="match status" value="1"/>
</dbReference>
<feature type="transmembrane region" description="Helical" evidence="18">
    <location>
        <begin position="1169"/>
        <end position="1189"/>
    </location>
</feature>
<feature type="transmembrane region" description="Helical" evidence="18">
    <location>
        <begin position="1029"/>
        <end position="1056"/>
    </location>
</feature>
<dbReference type="InterPro" id="IPR001757">
    <property type="entry name" value="P_typ_ATPase"/>
</dbReference>
<keyword evidence="10 18" id="KW-1278">Translocase</keyword>
<feature type="region of interest" description="Disordered" evidence="19">
    <location>
        <begin position="119"/>
        <end position="144"/>
    </location>
</feature>
<evidence type="ECO:0000256" key="11">
    <source>
        <dbReference type="ARBA" id="ARBA00022989"/>
    </source>
</evidence>
<dbReference type="AlphaFoldDB" id="A0A5J4YQE5"/>
<dbReference type="Pfam" id="PF16212">
    <property type="entry name" value="PhoLip_ATPase_C"/>
    <property type="match status" value="1"/>
</dbReference>
<dbReference type="InterPro" id="IPR032630">
    <property type="entry name" value="P_typ_ATPase_c"/>
</dbReference>
<feature type="domain" description="P-type ATPase N-terminal" evidence="20">
    <location>
        <begin position="226"/>
        <end position="270"/>
    </location>
</feature>
<feature type="binding site" evidence="16">
    <location>
        <position position="975"/>
    </location>
    <ligand>
        <name>ATP</name>
        <dbReference type="ChEBI" id="CHEBI:30616"/>
    </ligand>
</feature>
<dbReference type="OMA" id="IAITTWH"/>
<dbReference type="EC" id="7.6.2.1" evidence="18"/>
<feature type="binding site" evidence="16">
    <location>
        <position position="865"/>
    </location>
    <ligand>
        <name>ATP</name>
        <dbReference type="ChEBI" id="CHEBI:30616"/>
    </ligand>
</feature>
<keyword evidence="8 16" id="KW-0067">ATP-binding</keyword>
<dbReference type="OrthoDB" id="377733at2759"/>
<dbReference type="InterPro" id="IPR036412">
    <property type="entry name" value="HAD-like_sf"/>
</dbReference>
<feature type="domain" description="P-type ATPase C-terminal" evidence="21">
    <location>
        <begin position="999"/>
        <end position="1230"/>
    </location>
</feature>
<keyword evidence="11 18" id="KW-1133">Transmembrane helix</keyword>
<dbReference type="GO" id="GO:0006890">
    <property type="term" value="P:retrograde vesicle-mediated transport, Golgi to endoplasmic reticulum"/>
    <property type="evidence" value="ECO:0007669"/>
    <property type="project" value="TreeGrafter"/>
</dbReference>
<dbReference type="GO" id="GO:0005886">
    <property type="term" value="C:plasma membrane"/>
    <property type="evidence" value="ECO:0007669"/>
    <property type="project" value="TreeGrafter"/>
</dbReference>
<feature type="transmembrane region" description="Helical" evidence="18">
    <location>
        <begin position="514"/>
        <end position="534"/>
    </location>
</feature>
<protein>
    <recommendedName>
        <fullName evidence="18">Phospholipid-transporting ATPase</fullName>
        <ecNumber evidence="18">7.6.2.1</ecNumber>
    </recommendedName>
</protein>
<evidence type="ECO:0000256" key="10">
    <source>
        <dbReference type="ARBA" id="ARBA00022967"/>
    </source>
</evidence>
<evidence type="ECO:0000256" key="4">
    <source>
        <dbReference type="ARBA" id="ARBA00022448"/>
    </source>
</evidence>
<dbReference type="Gene3D" id="3.40.50.1000">
    <property type="entry name" value="HAD superfamily/HAD-like"/>
    <property type="match status" value="1"/>
</dbReference>
<evidence type="ECO:0000256" key="16">
    <source>
        <dbReference type="PIRSR" id="PIRSR606539-2"/>
    </source>
</evidence>
<keyword evidence="6 17" id="KW-0479">Metal-binding</keyword>
<feature type="binding site" evidence="17">
    <location>
        <position position="976"/>
    </location>
    <ligand>
        <name>Mg(2+)</name>
        <dbReference type="ChEBI" id="CHEBI:18420"/>
    </ligand>
</feature>
<feature type="binding site" evidence="16">
    <location>
        <position position="952"/>
    </location>
    <ligand>
        <name>ATP</name>
        <dbReference type="ChEBI" id="CHEBI:30616"/>
    </ligand>
</feature>
<dbReference type="InterPro" id="IPR018303">
    <property type="entry name" value="ATPase_P-typ_P_site"/>
</dbReference>
<feature type="transmembrane region" description="Helical" evidence="18">
    <location>
        <begin position="1111"/>
        <end position="1132"/>
    </location>
</feature>
<feature type="transmembrane region" description="Helical" evidence="18">
    <location>
        <begin position="277"/>
        <end position="294"/>
    </location>
</feature>
<dbReference type="NCBIfam" id="TIGR01494">
    <property type="entry name" value="ATPase_P-type"/>
    <property type="match status" value="2"/>
</dbReference>
<evidence type="ECO:0000256" key="9">
    <source>
        <dbReference type="ARBA" id="ARBA00022842"/>
    </source>
</evidence>
<dbReference type="InterPro" id="IPR044492">
    <property type="entry name" value="P_typ_ATPase_HD_dom"/>
</dbReference>
<dbReference type="GO" id="GO:0006897">
    <property type="term" value="P:endocytosis"/>
    <property type="evidence" value="ECO:0007669"/>
    <property type="project" value="TreeGrafter"/>
</dbReference>
<dbReference type="FunFam" id="3.40.50.1000:FF:000009">
    <property type="entry name" value="Phospholipid-transporting ATPase"/>
    <property type="match status" value="1"/>
</dbReference>
<accession>A0A5J4YQE5</accession>
<evidence type="ECO:0000259" key="21">
    <source>
        <dbReference type="Pfam" id="PF16212"/>
    </source>
</evidence>
<evidence type="ECO:0000256" key="6">
    <source>
        <dbReference type="ARBA" id="ARBA00022723"/>
    </source>
</evidence>
<keyword evidence="7 16" id="KW-0547">Nucleotide-binding</keyword>
<dbReference type="SUPFAM" id="SSF81660">
    <property type="entry name" value="Metal cation-transporting ATPase, ATP-binding domain N"/>
    <property type="match status" value="1"/>
</dbReference>
<dbReference type="PROSITE" id="PS00154">
    <property type="entry name" value="ATPASE_E1_E2"/>
    <property type="match status" value="1"/>
</dbReference>
<feature type="binding site" evidence="16">
    <location>
        <position position="575"/>
    </location>
    <ligand>
        <name>ATP</name>
        <dbReference type="ChEBI" id="CHEBI:30616"/>
    </ligand>
</feature>
<dbReference type="SUPFAM" id="SSF81653">
    <property type="entry name" value="Calcium ATPase, transduction domain A"/>
    <property type="match status" value="1"/>
</dbReference>
<evidence type="ECO:0000256" key="17">
    <source>
        <dbReference type="PIRSR" id="PIRSR606539-3"/>
    </source>
</evidence>
<gene>
    <name evidence="22" type="ORF">FVE85_4675</name>
</gene>
<feature type="transmembrane region" description="Helical" evidence="18">
    <location>
        <begin position="1138"/>
        <end position="1162"/>
    </location>
</feature>
<dbReference type="Gene3D" id="2.70.150.10">
    <property type="entry name" value="Calcium-transporting ATPase, cytoplasmic transduction domain A"/>
    <property type="match status" value="1"/>
</dbReference>
<evidence type="ECO:0000256" key="7">
    <source>
        <dbReference type="ARBA" id="ARBA00022741"/>
    </source>
</evidence>
<dbReference type="GO" id="GO:0045332">
    <property type="term" value="P:phospholipid translocation"/>
    <property type="evidence" value="ECO:0007669"/>
    <property type="project" value="TreeGrafter"/>
</dbReference>
<sequence>MMVSSGAPGDARHAPAEADAMRRDSALGDRPEYTRGHAGQAAGEFGYGYGYGYTSPSAPELANTENLLHNYYNVFGGRNISGERSTGQSSLHRIVHGGSSTVHEMRSTLALDAATDASYSRGTSPRVYKNQLHSPSSHDSGDESRHWATYKDLMEPMNASSSYRSGSNSPASGMISWRTRMMRLGSNLSLPQLARRGRDATDPKNQEKVIALGGGDLGGRSRKRSGSNAINNRKHNVVTFLPLVLLEQFRMFYNLFFLFIALSQLIPALRIGLLSTYLAPLLFVLCVTLTKEAVDEYKRWVRDREVNNYEYDVLLPSRGNGLGDDRDRERVPSRNLSEGDIIVININERVPADVLLLRAFPSDGSGDGLFIRTDQLDGETDWKLRRAVQYTQKLDSDTALFQAQAEVTAEAPRREIYDFMGKFILPERDGYAEALSLENTLWANTVLASGHAVAMVMYVGRETRTMMNASSPRTKVGLFEHELNFLSKVLFVALALFALTLTALRGWYGDWWLYLFRYMLLLSYIIPISLRVNLDMAKLVYAYMIEHDDKIPGCVVRSTDFPEELGRVGFLLSDKTGTLTQNQMAFKKLHLGAVLFTRDNISDIQRHAELIFGARSPNASSKGTEKVFAQEQEIRAAASTPKVVSAKGNPSRVFNAVQEALVAIGVTHNVTPVEENGSRELQAASPDEVALIQFLETVGIELVSRTATTVQLAAVAQDRTRTLNVLYEFPFTSDAKRMGIVVQDAESGTITFYCKGADSVMDRIVKYNDWLEEECGNLAREGLRTLVFAKRTLSQDEFDVFAQRWEQARLQTFNRKQALADVQRTLERDMQLICITGVEDKLQPNVRSTLEKLRHAGLRIWMLTGDKVETATCVAISSCLVERTQSMYSIVGVTNRLQVSTQLAEFQRMHNSVLIVDGVSLQTLLDHFPSEFVAAASQAPAAVASRCSPVQKAAIVNLLKKHSGLQVAAIGDGGNDVNMIQEANVGIGIPGKEGMQASLAADFSITSFGHLTPLLLWHGRNSYKRSARLALFVMHRGLIIAIIQMVYSAIFFYAAVAVYHSWIMVGYATIFTMFPIFSLVIDEDVSFVIADTYPELYRELQKGRSLNLRQFLIMVFKSVYQGTVIMVFSVYILRDDTYFSLMNLSTVSFSALIFTELLMIAFEINSWKLLMIVAEVFSMVAYLLAILVLSDVFNKSVIFTWNFFGRVLVVTLVSCLPVTLGKFLRRKFSPPAYAKLT</sequence>
<comment type="catalytic activity">
    <reaction evidence="14 18">
        <text>ATP + H2O + phospholipidSide 1 = ADP + phosphate + phospholipidSide 2.</text>
        <dbReference type="EC" id="7.6.2.1"/>
    </reaction>
</comment>
<dbReference type="SFLD" id="SFLDF00027">
    <property type="entry name" value="p-type_atpase"/>
    <property type="match status" value="1"/>
</dbReference>
<feature type="region of interest" description="Disordered" evidence="19">
    <location>
        <begin position="1"/>
        <end position="22"/>
    </location>
</feature>
<evidence type="ECO:0000256" key="15">
    <source>
        <dbReference type="PIRSR" id="PIRSR606539-1"/>
    </source>
</evidence>
<evidence type="ECO:0000256" key="1">
    <source>
        <dbReference type="ARBA" id="ARBA00001946"/>
    </source>
</evidence>
<feature type="binding site" evidence="16">
    <location>
        <position position="864"/>
    </location>
    <ligand>
        <name>ATP</name>
        <dbReference type="ChEBI" id="CHEBI:30616"/>
    </ligand>
</feature>
<comment type="similarity">
    <text evidence="3 18">Belongs to the cation transport ATPase (P-type) (TC 3.A.3) family. Type IV subfamily.</text>
</comment>
<feature type="binding site" evidence="16">
    <location>
        <position position="688"/>
    </location>
    <ligand>
        <name>ATP</name>
        <dbReference type="ChEBI" id="CHEBI:30616"/>
    </ligand>
</feature>
<feature type="binding site" evidence="16">
    <location>
        <position position="755"/>
    </location>
    <ligand>
        <name>ATP</name>
        <dbReference type="ChEBI" id="CHEBI:30616"/>
    </ligand>
</feature>
<dbReference type="Pfam" id="PF16209">
    <property type="entry name" value="PhoLip_ATPase_N"/>
    <property type="match status" value="1"/>
</dbReference>
<feature type="transmembrane region" description="Helical" evidence="18">
    <location>
        <begin position="489"/>
        <end position="508"/>
    </location>
</feature>
<keyword evidence="13 18" id="KW-0472">Membrane</keyword>
<dbReference type="InterPro" id="IPR032631">
    <property type="entry name" value="P-type_ATPase_N"/>
</dbReference>
<evidence type="ECO:0000256" key="3">
    <source>
        <dbReference type="ARBA" id="ARBA00008109"/>
    </source>
</evidence>
<dbReference type="SFLD" id="SFLDG00002">
    <property type="entry name" value="C1.7:_P-type_atpase_like"/>
    <property type="match status" value="1"/>
</dbReference>
<dbReference type="InterPro" id="IPR023299">
    <property type="entry name" value="ATPase_P-typ_cyto_dom_N"/>
</dbReference>
<evidence type="ECO:0000256" key="13">
    <source>
        <dbReference type="ARBA" id="ARBA00023136"/>
    </source>
</evidence>
<evidence type="ECO:0000256" key="5">
    <source>
        <dbReference type="ARBA" id="ARBA00022692"/>
    </source>
</evidence>
<evidence type="ECO:0000313" key="22">
    <source>
        <dbReference type="EMBL" id="KAA8493538.1"/>
    </source>
</evidence>
<proteinExistence type="inferred from homology"/>
<name>A0A5J4YQE5_PORPP</name>